<comment type="caution">
    <text evidence="4">The sequence shown here is derived from an EMBL/GenBank/DDBJ whole genome shotgun (WGS) entry which is preliminary data.</text>
</comment>
<evidence type="ECO:0000313" key="4">
    <source>
        <dbReference type="EMBL" id="MEJ2901285.1"/>
    </source>
</evidence>
<dbReference type="EMBL" id="JBBEUB010000001">
    <property type="protein sequence ID" value="MEJ2901285.1"/>
    <property type="molecule type" value="Genomic_DNA"/>
</dbReference>
<dbReference type="PANTHER" id="PTHR46558">
    <property type="entry name" value="TRACRIPTIONAL REGULATORY PROTEIN-RELATED-RELATED"/>
    <property type="match status" value="1"/>
</dbReference>
<dbReference type="PROSITE" id="PS50943">
    <property type="entry name" value="HTH_CROC1"/>
    <property type="match status" value="1"/>
</dbReference>
<evidence type="ECO:0000259" key="3">
    <source>
        <dbReference type="PROSITE" id="PS50943"/>
    </source>
</evidence>
<protein>
    <submittedName>
        <fullName evidence="4">Helix-turn-helix transcriptional regulator</fullName>
    </submittedName>
</protein>
<gene>
    <name evidence="4" type="ORF">WAE58_02540</name>
</gene>
<name>A0ABU8NIJ1_9SPHI</name>
<dbReference type="Pfam" id="PF12844">
    <property type="entry name" value="HTH_19"/>
    <property type="match status" value="1"/>
</dbReference>
<dbReference type="SMART" id="SM00530">
    <property type="entry name" value="HTH_XRE"/>
    <property type="match status" value="1"/>
</dbReference>
<dbReference type="Proteomes" id="UP001378956">
    <property type="component" value="Unassembled WGS sequence"/>
</dbReference>
<evidence type="ECO:0000256" key="1">
    <source>
        <dbReference type="ARBA" id="ARBA00023125"/>
    </source>
</evidence>
<dbReference type="SUPFAM" id="SSF47413">
    <property type="entry name" value="lambda repressor-like DNA-binding domains"/>
    <property type="match status" value="1"/>
</dbReference>
<organism evidence="4 5">
    <name type="scientific">Pedobacter panaciterrae</name>
    <dbReference type="NCBI Taxonomy" id="363849"/>
    <lineage>
        <taxon>Bacteria</taxon>
        <taxon>Pseudomonadati</taxon>
        <taxon>Bacteroidota</taxon>
        <taxon>Sphingobacteriia</taxon>
        <taxon>Sphingobacteriales</taxon>
        <taxon>Sphingobacteriaceae</taxon>
        <taxon>Pedobacter</taxon>
    </lineage>
</organism>
<dbReference type="CDD" id="cd00093">
    <property type="entry name" value="HTH_XRE"/>
    <property type="match status" value="1"/>
</dbReference>
<feature type="domain" description="HTH cro/C1-type" evidence="3">
    <location>
        <begin position="14"/>
        <end position="68"/>
    </location>
</feature>
<keyword evidence="1" id="KW-0238">DNA-binding</keyword>
<sequence>MQEILSKVSIGERIKNLRLDHNLSQAAIANTLNISRSNYSQIELGNQFPSFDTLHLIARYYSKSYEWILHGEPQNSEDNESVNKIQSLINNLEKSLAGFKKAIENFEQELIEIKTEKFKGNHPNGH</sequence>
<dbReference type="Gene3D" id="1.10.260.40">
    <property type="entry name" value="lambda repressor-like DNA-binding domains"/>
    <property type="match status" value="1"/>
</dbReference>
<keyword evidence="5" id="KW-1185">Reference proteome</keyword>
<accession>A0ABU8NIJ1</accession>
<dbReference type="InterPro" id="IPR001387">
    <property type="entry name" value="Cro/C1-type_HTH"/>
</dbReference>
<dbReference type="PANTHER" id="PTHR46558:SF11">
    <property type="entry name" value="HTH-TYPE TRANSCRIPTIONAL REGULATOR XRE"/>
    <property type="match status" value="1"/>
</dbReference>
<dbReference type="InterPro" id="IPR010982">
    <property type="entry name" value="Lambda_DNA-bd_dom_sf"/>
</dbReference>
<keyword evidence="2" id="KW-0175">Coiled coil</keyword>
<dbReference type="RefSeq" id="WP_172663758.1">
    <property type="nucleotide sequence ID" value="NZ_JABMKW010000020.1"/>
</dbReference>
<evidence type="ECO:0000313" key="5">
    <source>
        <dbReference type="Proteomes" id="UP001378956"/>
    </source>
</evidence>
<reference evidence="4 5" key="1">
    <citation type="submission" date="2024-03" db="EMBL/GenBank/DDBJ databases">
        <title>Sequence of Lycoming College Course Isolates.</title>
        <authorList>
            <person name="Plotts O."/>
            <person name="Newman J."/>
        </authorList>
    </citation>
    <scope>NUCLEOTIDE SEQUENCE [LARGE SCALE GENOMIC DNA]</scope>
    <source>
        <strain evidence="4 5">CJB-3</strain>
    </source>
</reference>
<proteinExistence type="predicted"/>
<evidence type="ECO:0000256" key="2">
    <source>
        <dbReference type="SAM" id="Coils"/>
    </source>
</evidence>
<feature type="coiled-coil region" evidence="2">
    <location>
        <begin position="89"/>
        <end position="116"/>
    </location>
</feature>